<protein>
    <submittedName>
        <fullName evidence="3">Uncharacterized protein</fullName>
    </submittedName>
</protein>
<dbReference type="PANTHER" id="PTHR48421:SF1">
    <property type="entry name" value="MYCBP-ASSOCIATED PROTEIN"/>
    <property type="match status" value="1"/>
</dbReference>
<keyword evidence="2" id="KW-1185">Reference proteome</keyword>
<proteinExistence type="predicted"/>
<dbReference type="InterPro" id="IPR032707">
    <property type="entry name" value="MYCBPAP"/>
</dbReference>
<reference evidence="3" key="1">
    <citation type="submission" date="2025-08" db="UniProtKB">
        <authorList>
            <consortium name="RefSeq"/>
        </authorList>
    </citation>
    <scope>IDENTIFICATION</scope>
</reference>
<name>A0AB39ZQ69_DROSZ</name>
<evidence type="ECO:0000256" key="1">
    <source>
        <dbReference type="SAM" id="MobiDB-lite"/>
    </source>
</evidence>
<evidence type="ECO:0000313" key="3">
    <source>
        <dbReference type="RefSeq" id="XP_016940861.3"/>
    </source>
</evidence>
<gene>
    <name evidence="3" type="primary">LOC108018014</name>
</gene>
<feature type="region of interest" description="Disordered" evidence="1">
    <location>
        <begin position="654"/>
        <end position="676"/>
    </location>
</feature>
<sequence>MANHRRSSHSLGAECSTFLTGSTFTNRTPGSENISKFTLANMVTLPSSLSQPTTRSFAQAQLNATSPMGKYTERMVEEILNEIFQERRGEFPDTSSSCHLADKPWPREEQEPHVDKRLRYWKEVLQQRRKMQQRVQRETGKLASEVLFNRRSTLDNRDGQTVKRILDYADRMECERLMGAPVAKLGDRQDPCTCQVIPGLEATAPQAEKLGYKDVEIIGLPEVCKRELLGRDALEQKPPPSWLQSEFLDERLEQRFPAIQNVVEFFPDVDALQIKGRAIRKLIKSPDTVLMEVDSLHTVTNSDSPPICSEECICESCGATEEESTEAPPVVPEIGLRVNGVDYVPGEGTSGGIKDCYEILTRFTCDPFRRRLKHVLKLTNIGQQTLSFNWKQSTYYYNRGSLLLATDNEFHFDLDGFRLAHGETRDLAVLYQPRKVAMTMELWLLQVEPRIFCGRQESLLLRLHGRCSPPADYMAKLLECQCACICKSDAVAMGKLTTHLGALAPLVVPPPACCPYDRPLDDREAFNALNPGYNCVRFDDLEVLRGFYHRMKKPREPLWDLRLSTIKDYILRMKNVLKREQIFAEFSDLLSPLLGSSLNTPSAQRDDQKQRSRFIYVRGVICNGIAEWEDLMYNVQDSFFKPELQRYYQSLLGESEEGDGESDGEEPHQPRPMTPIDKEKLMEIIGETELDEEKIRVAVMRSLYKSKYFRDSLYIQTYSHLCNMSEDIVSVIESTEAIP</sequence>
<dbReference type="GeneID" id="108018014"/>
<accession>A0AB39ZQ69</accession>
<dbReference type="AlphaFoldDB" id="A0AB39ZQ69"/>
<feature type="compositionally biased region" description="Acidic residues" evidence="1">
    <location>
        <begin position="654"/>
        <end position="664"/>
    </location>
</feature>
<evidence type="ECO:0000313" key="2">
    <source>
        <dbReference type="Proteomes" id="UP001652628"/>
    </source>
</evidence>
<dbReference type="Proteomes" id="UP001652628">
    <property type="component" value="Chromosome 2R"/>
</dbReference>
<organism evidence="2 3">
    <name type="scientific">Drosophila suzukii</name>
    <name type="common">Spotted-wing drosophila fruit fly</name>
    <dbReference type="NCBI Taxonomy" id="28584"/>
    <lineage>
        <taxon>Eukaryota</taxon>
        <taxon>Metazoa</taxon>
        <taxon>Ecdysozoa</taxon>
        <taxon>Arthropoda</taxon>
        <taxon>Hexapoda</taxon>
        <taxon>Insecta</taxon>
        <taxon>Pterygota</taxon>
        <taxon>Neoptera</taxon>
        <taxon>Endopterygota</taxon>
        <taxon>Diptera</taxon>
        <taxon>Brachycera</taxon>
        <taxon>Muscomorpha</taxon>
        <taxon>Ephydroidea</taxon>
        <taxon>Drosophilidae</taxon>
        <taxon>Drosophila</taxon>
        <taxon>Sophophora</taxon>
    </lineage>
</organism>
<dbReference type="RefSeq" id="XP_016940861.3">
    <property type="nucleotide sequence ID" value="XM_017085372.4"/>
</dbReference>
<dbReference type="PANTHER" id="PTHR48421">
    <property type="entry name" value="MYCBP-ASSOCIATED PROTEIN"/>
    <property type="match status" value="1"/>
</dbReference>
<feature type="compositionally biased region" description="Basic and acidic residues" evidence="1">
    <location>
        <begin position="100"/>
        <end position="111"/>
    </location>
</feature>
<dbReference type="Pfam" id="PF14646">
    <property type="entry name" value="MYCBPAP"/>
    <property type="match status" value="1"/>
</dbReference>
<feature type="region of interest" description="Disordered" evidence="1">
    <location>
        <begin position="91"/>
        <end position="111"/>
    </location>
</feature>